<dbReference type="RefSeq" id="WP_092774824.1">
    <property type="nucleotide sequence ID" value="NZ_FOGI01000001.1"/>
</dbReference>
<sequence length="262" mass="28942">MEHYGPETYGELNADVYDEWHAHLDPADAVRCLADLIATGPPGPVLELAVGTGRVTIPLAARGIDLRGIDASAAMVARLRAKPGGERIPVAIGDMADVDPGTDDRFAMVFVVFSTFFFLMTQDEQVRCFTNVADRLLPGGRFVLECPVPDVARYQRNQSVDVHDVGLDHVRLVTVRHDPLNQRFDGHHVLISGAGIRLAPVSMRYAWPAELDLMARIAGLRPRHRWSGWEREPFRGEGMYVTVYEKPAPATPTAEAPRTAPR</sequence>
<accession>A0A1H9LIX9</accession>
<protein>
    <submittedName>
        <fullName evidence="2">Methyltransferase domain-containing protein</fullName>
    </submittedName>
</protein>
<dbReference type="SUPFAM" id="SSF53335">
    <property type="entry name" value="S-adenosyl-L-methionine-dependent methyltransferases"/>
    <property type="match status" value="1"/>
</dbReference>
<gene>
    <name evidence="2" type="ORF">SAMN04487818_101624</name>
</gene>
<keyword evidence="2" id="KW-0489">Methyltransferase</keyword>
<keyword evidence="2" id="KW-0808">Transferase</keyword>
<proteinExistence type="predicted"/>
<dbReference type="AlphaFoldDB" id="A0A1H9LIX9"/>
<keyword evidence="3" id="KW-1185">Reference proteome</keyword>
<dbReference type="Gene3D" id="3.40.50.150">
    <property type="entry name" value="Vaccinia Virus protein VP39"/>
    <property type="match status" value="1"/>
</dbReference>
<dbReference type="InterPro" id="IPR029063">
    <property type="entry name" value="SAM-dependent_MTases_sf"/>
</dbReference>
<dbReference type="InterPro" id="IPR041698">
    <property type="entry name" value="Methyltransf_25"/>
</dbReference>
<dbReference type="Pfam" id="PF13649">
    <property type="entry name" value="Methyltransf_25"/>
    <property type="match status" value="1"/>
</dbReference>
<name>A0A1H9LIX9_9PSEU</name>
<dbReference type="GO" id="GO:0032259">
    <property type="term" value="P:methylation"/>
    <property type="evidence" value="ECO:0007669"/>
    <property type="project" value="UniProtKB-KW"/>
</dbReference>
<dbReference type="Gene3D" id="2.20.25.570">
    <property type="match status" value="1"/>
</dbReference>
<dbReference type="Proteomes" id="UP000199051">
    <property type="component" value="Unassembled WGS sequence"/>
</dbReference>
<organism evidence="2 3">
    <name type="scientific">Actinokineospora terrae</name>
    <dbReference type="NCBI Taxonomy" id="155974"/>
    <lineage>
        <taxon>Bacteria</taxon>
        <taxon>Bacillati</taxon>
        <taxon>Actinomycetota</taxon>
        <taxon>Actinomycetes</taxon>
        <taxon>Pseudonocardiales</taxon>
        <taxon>Pseudonocardiaceae</taxon>
        <taxon>Actinokineospora</taxon>
    </lineage>
</organism>
<dbReference type="CDD" id="cd02440">
    <property type="entry name" value="AdoMet_MTases"/>
    <property type="match status" value="1"/>
</dbReference>
<dbReference type="STRING" id="155974.SAMN04487818_101624"/>
<reference evidence="3" key="1">
    <citation type="submission" date="2016-10" db="EMBL/GenBank/DDBJ databases">
        <authorList>
            <person name="Varghese N."/>
            <person name="Submissions S."/>
        </authorList>
    </citation>
    <scope>NUCLEOTIDE SEQUENCE [LARGE SCALE GENOMIC DNA]</scope>
    <source>
        <strain evidence="3">DSM 44260</strain>
    </source>
</reference>
<feature type="domain" description="Methyltransferase" evidence="1">
    <location>
        <begin position="45"/>
        <end position="140"/>
    </location>
</feature>
<evidence type="ECO:0000313" key="2">
    <source>
        <dbReference type="EMBL" id="SER11338.1"/>
    </source>
</evidence>
<dbReference type="EMBL" id="FOGI01000001">
    <property type="protein sequence ID" value="SER11338.1"/>
    <property type="molecule type" value="Genomic_DNA"/>
</dbReference>
<evidence type="ECO:0000313" key="3">
    <source>
        <dbReference type="Proteomes" id="UP000199051"/>
    </source>
</evidence>
<evidence type="ECO:0000259" key="1">
    <source>
        <dbReference type="Pfam" id="PF13649"/>
    </source>
</evidence>
<dbReference type="GO" id="GO:0008168">
    <property type="term" value="F:methyltransferase activity"/>
    <property type="evidence" value="ECO:0007669"/>
    <property type="project" value="UniProtKB-KW"/>
</dbReference>